<sequence length="157" mass="17550">MQVRNATAMDVPEIVRLKALILTSSYPFDVRLDEHPDWPQRAAAGITDMLEHPDYTFFVIDEEPGRLAGCISAGITHHVPGPEWGARHAYIADMCTDEPYRGQGLGRALMQAALDWCRQHGAQSARLDATPGAVEVYRRFGFDLRADELFPAMRVLL</sequence>
<feature type="domain" description="N-acetyltransferase" evidence="3">
    <location>
        <begin position="1"/>
        <end position="157"/>
    </location>
</feature>
<dbReference type="RefSeq" id="WP_153571564.1">
    <property type="nucleotide sequence ID" value="NZ_CP045725.1"/>
</dbReference>
<dbReference type="PANTHER" id="PTHR43877:SF2">
    <property type="entry name" value="AMINOALKYLPHOSPHONATE N-ACETYLTRANSFERASE-RELATED"/>
    <property type="match status" value="1"/>
</dbReference>
<dbReference type="GO" id="GO:0016747">
    <property type="term" value="F:acyltransferase activity, transferring groups other than amino-acyl groups"/>
    <property type="evidence" value="ECO:0007669"/>
    <property type="project" value="InterPro"/>
</dbReference>
<dbReference type="InterPro" id="IPR050832">
    <property type="entry name" value="Bact_Acetyltransf"/>
</dbReference>
<proteinExistence type="predicted"/>
<dbReference type="InterPro" id="IPR000182">
    <property type="entry name" value="GNAT_dom"/>
</dbReference>
<reference evidence="4 5" key="1">
    <citation type="submission" date="2019-10" db="EMBL/GenBank/DDBJ databases">
        <title>Genomic analysis of Raineyella sp. CBA3103.</title>
        <authorList>
            <person name="Roh S.W."/>
        </authorList>
    </citation>
    <scope>NUCLEOTIDE SEQUENCE [LARGE SCALE GENOMIC DNA]</scope>
    <source>
        <strain evidence="4 5">CBA3103</strain>
    </source>
</reference>
<dbReference type="Gene3D" id="3.40.630.30">
    <property type="match status" value="1"/>
</dbReference>
<dbReference type="PROSITE" id="PS51186">
    <property type="entry name" value="GNAT"/>
    <property type="match status" value="1"/>
</dbReference>
<evidence type="ECO:0000313" key="5">
    <source>
        <dbReference type="Proteomes" id="UP000386847"/>
    </source>
</evidence>
<dbReference type="InterPro" id="IPR016181">
    <property type="entry name" value="Acyl_CoA_acyltransferase"/>
</dbReference>
<keyword evidence="1 4" id="KW-0808">Transferase</keyword>
<keyword evidence="2" id="KW-0012">Acyltransferase</keyword>
<evidence type="ECO:0000313" key="4">
    <source>
        <dbReference type="EMBL" id="QGF23037.1"/>
    </source>
</evidence>
<accession>A0A5Q2FBD6</accession>
<keyword evidence="5" id="KW-1185">Reference proteome</keyword>
<gene>
    <name evidence="4" type="ORF">Rai3103_04440</name>
</gene>
<dbReference type="PANTHER" id="PTHR43877">
    <property type="entry name" value="AMINOALKYLPHOSPHONATE N-ACETYLTRANSFERASE-RELATED-RELATED"/>
    <property type="match status" value="1"/>
</dbReference>
<dbReference type="AlphaFoldDB" id="A0A5Q2FBD6"/>
<dbReference type="Proteomes" id="UP000386847">
    <property type="component" value="Chromosome"/>
</dbReference>
<dbReference type="KEGG" id="rain:Rai3103_04440"/>
<dbReference type="EMBL" id="CP045725">
    <property type="protein sequence ID" value="QGF23037.1"/>
    <property type="molecule type" value="Genomic_DNA"/>
</dbReference>
<protein>
    <submittedName>
        <fullName evidence="4">GNAT family N-acetyltransferase</fullName>
    </submittedName>
</protein>
<dbReference type="SUPFAM" id="SSF55729">
    <property type="entry name" value="Acyl-CoA N-acyltransferases (Nat)"/>
    <property type="match status" value="1"/>
</dbReference>
<evidence type="ECO:0000259" key="3">
    <source>
        <dbReference type="PROSITE" id="PS51186"/>
    </source>
</evidence>
<organism evidence="4 5">
    <name type="scientific">Raineyella fluvialis</name>
    <dbReference type="NCBI Taxonomy" id="2662261"/>
    <lineage>
        <taxon>Bacteria</taxon>
        <taxon>Bacillati</taxon>
        <taxon>Actinomycetota</taxon>
        <taxon>Actinomycetes</taxon>
        <taxon>Propionibacteriales</taxon>
        <taxon>Propionibacteriaceae</taxon>
        <taxon>Raineyella</taxon>
    </lineage>
</organism>
<dbReference type="CDD" id="cd04301">
    <property type="entry name" value="NAT_SF"/>
    <property type="match status" value="1"/>
</dbReference>
<evidence type="ECO:0000256" key="1">
    <source>
        <dbReference type="ARBA" id="ARBA00022679"/>
    </source>
</evidence>
<evidence type="ECO:0000256" key="2">
    <source>
        <dbReference type="ARBA" id="ARBA00023315"/>
    </source>
</evidence>
<dbReference type="Pfam" id="PF00583">
    <property type="entry name" value="Acetyltransf_1"/>
    <property type="match status" value="1"/>
</dbReference>
<name>A0A5Q2FBD6_9ACTN</name>